<feature type="non-terminal residue" evidence="2">
    <location>
        <position position="1"/>
    </location>
</feature>
<organism evidence="2 3">
    <name type="scientific">Prauserella endophytica</name>
    <dbReference type="NCBI Taxonomy" id="1592324"/>
    <lineage>
        <taxon>Bacteria</taxon>
        <taxon>Bacillati</taxon>
        <taxon>Actinomycetota</taxon>
        <taxon>Actinomycetes</taxon>
        <taxon>Pseudonocardiales</taxon>
        <taxon>Pseudonocardiaceae</taxon>
        <taxon>Prauserella</taxon>
        <taxon>Prauserella coralliicola group</taxon>
    </lineage>
</organism>
<dbReference type="EMBL" id="SWMS01000016">
    <property type="protein sequence ID" value="TKG66154.1"/>
    <property type="molecule type" value="Genomic_DNA"/>
</dbReference>
<reference evidence="2 3" key="1">
    <citation type="journal article" date="2015" name="Antonie Van Leeuwenhoek">
        <title>Prauserella endophytica sp. nov., an endophytic actinobacterium isolated from Tamarix taklamakanensis.</title>
        <authorList>
            <person name="Liu J.M."/>
            <person name="Habden X."/>
            <person name="Guo L."/>
            <person name="Tuo L."/>
            <person name="Jiang Z.K."/>
            <person name="Liu S.W."/>
            <person name="Liu X.F."/>
            <person name="Chen L."/>
            <person name="Li R.F."/>
            <person name="Zhang Y.Q."/>
            <person name="Sun C.H."/>
        </authorList>
    </citation>
    <scope>NUCLEOTIDE SEQUENCE [LARGE SCALE GENOMIC DNA]</scope>
    <source>
        <strain evidence="2 3">CGMCC 4.7182</strain>
    </source>
</reference>
<dbReference type="RefSeq" id="WP_137096272.1">
    <property type="nucleotide sequence ID" value="NZ_SWMS01000016.1"/>
</dbReference>
<dbReference type="Proteomes" id="UP000309992">
    <property type="component" value="Unassembled WGS sequence"/>
</dbReference>
<proteinExistence type="predicted"/>
<sequence>DNPTRLHSEAAYAHLCGTAPIPASSGRTTKHRLNRAGDRQANAALHRIVIVRMRHCPRTRAYVTRRTTEGLSKRDIIRCLKRYAAREAYHAIQADLANLTT</sequence>
<keyword evidence="3" id="KW-1185">Reference proteome</keyword>
<feature type="domain" description="Transposase IS116/IS110/IS902 C-terminal" evidence="1">
    <location>
        <begin position="2"/>
        <end position="63"/>
    </location>
</feature>
<evidence type="ECO:0000313" key="2">
    <source>
        <dbReference type="EMBL" id="TKG66154.1"/>
    </source>
</evidence>
<name>A0ABY2RYS0_9PSEU</name>
<dbReference type="InterPro" id="IPR047650">
    <property type="entry name" value="Transpos_IS110"/>
</dbReference>
<dbReference type="InterPro" id="IPR003346">
    <property type="entry name" value="Transposase_20"/>
</dbReference>
<protein>
    <submittedName>
        <fullName evidence="2">IS110 family transposase</fullName>
    </submittedName>
</protein>
<gene>
    <name evidence="2" type="ORF">FCN18_25265</name>
</gene>
<evidence type="ECO:0000313" key="3">
    <source>
        <dbReference type="Proteomes" id="UP000309992"/>
    </source>
</evidence>
<dbReference type="Pfam" id="PF02371">
    <property type="entry name" value="Transposase_20"/>
    <property type="match status" value="1"/>
</dbReference>
<dbReference type="PANTHER" id="PTHR33055">
    <property type="entry name" value="TRANSPOSASE FOR INSERTION SEQUENCE ELEMENT IS1111A"/>
    <property type="match status" value="1"/>
</dbReference>
<comment type="caution">
    <text evidence="2">The sequence shown here is derived from an EMBL/GenBank/DDBJ whole genome shotgun (WGS) entry which is preliminary data.</text>
</comment>
<accession>A0ABY2RYS0</accession>
<dbReference type="PANTHER" id="PTHR33055:SF16">
    <property type="entry name" value="TRANSPOSASE FOR INSERTION SEQUENCE ELEMENT IS1547"/>
    <property type="match status" value="1"/>
</dbReference>
<evidence type="ECO:0000259" key="1">
    <source>
        <dbReference type="Pfam" id="PF02371"/>
    </source>
</evidence>